<accession>A0ABR2QJS9</accession>
<protein>
    <submittedName>
        <fullName evidence="2">Uncharacterized protein</fullName>
    </submittedName>
</protein>
<gene>
    <name evidence="2" type="ORF">V6N11_081261</name>
</gene>
<sequence>MSGSDLSLVHGAQRVCIGNKLPQNACCSDTSRHDNSIESDVGNMIIPNVSLQSGNENDTEPVVADAMSSGSGSGINVVPTTMPINDYPPDHSAEEQPVTEEEETLGDSGSSNSDCYLLMQLALAITYVYK</sequence>
<feature type="region of interest" description="Disordered" evidence="1">
    <location>
        <begin position="50"/>
        <end position="110"/>
    </location>
</feature>
<reference evidence="2 3" key="1">
    <citation type="journal article" date="2024" name="G3 (Bethesda)">
        <title>Genome assembly of Hibiscus sabdariffa L. provides insights into metabolisms of medicinal natural products.</title>
        <authorList>
            <person name="Kim T."/>
        </authorList>
    </citation>
    <scope>NUCLEOTIDE SEQUENCE [LARGE SCALE GENOMIC DNA]</scope>
    <source>
        <strain evidence="2">TK-2024</strain>
        <tissue evidence="2">Old leaves</tissue>
    </source>
</reference>
<proteinExistence type="predicted"/>
<dbReference type="EMBL" id="JBBPBN010000037">
    <property type="protein sequence ID" value="KAK9000774.1"/>
    <property type="molecule type" value="Genomic_DNA"/>
</dbReference>
<keyword evidence="3" id="KW-1185">Reference proteome</keyword>
<organism evidence="2 3">
    <name type="scientific">Hibiscus sabdariffa</name>
    <name type="common">roselle</name>
    <dbReference type="NCBI Taxonomy" id="183260"/>
    <lineage>
        <taxon>Eukaryota</taxon>
        <taxon>Viridiplantae</taxon>
        <taxon>Streptophyta</taxon>
        <taxon>Embryophyta</taxon>
        <taxon>Tracheophyta</taxon>
        <taxon>Spermatophyta</taxon>
        <taxon>Magnoliopsida</taxon>
        <taxon>eudicotyledons</taxon>
        <taxon>Gunneridae</taxon>
        <taxon>Pentapetalae</taxon>
        <taxon>rosids</taxon>
        <taxon>malvids</taxon>
        <taxon>Malvales</taxon>
        <taxon>Malvaceae</taxon>
        <taxon>Malvoideae</taxon>
        <taxon>Hibiscus</taxon>
    </lineage>
</organism>
<comment type="caution">
    <text evidence="2">The sequence shown here is derived from an EMBL/GenBank/DDBJ whole genome shotgun (WGS) entry which is preliminary data.</text>
</comment>
<dbReference type="Proteomes" id="UP001396334">
    <property type="component" value="Unassembled WGS sequence"/>
</dbReference>
<evidence type="ECO:0000313" key="2">
    <source>
        <dbReference type="EMBL" id="KAK9000774.1"/>
    </source>
</evidence>
<evidence type="ECO:0000313" key="3">
    <source>
        <dbReference type="Proteomes" id="UP001396334"/>
    </source>
</evidence>
<evidence type="ECO:0000256" key="1">
    <source>
        <dbReference type="SAM" id="MobiDB-lite"/>
    </source>
</evidence>
<name>A0ABR2QJS9_9ROSI</name>